<dbReference type="SMART" id="SM00032">
    <property type="entry name" value="CCP"/>
    <property type="match status" value="3"/>
</dbReference>
<evidence type="ECO:0000256" key="6">
    <source>
        <dbReference type="ARBA" id="ARBA00022729"/>
    </source>
</evidence>
<dbReference type="PRINTS" id="PR00453">
    <property type="entry name" value="VWFADOMAIN"/>
</dbReference>
<dbReference type="PANTHER" id="PTHR46393">
    <property type="entry name" value="SUSHI DOMAIN-CONTAINING PROTEIN"/>
    <property type="match status" value="1"/>
</dbReference>
<evidence type="ECO:0000313" key="13">
    <source>
        <dbReference type="EMBL" id="CAB3991250.1"/>
    </source>
</evidence>
<evidence type="ECO:0000256" key="1">
    <source>
        <dbReference type="ARBA" id="ARBA00001936"/>
    </source>
</evidence>
<keyword evidence="5 12" id="KW-0768">Sushi</keyword>
<keyword evidence="7" id="KW-0677">Repeat</keyword>
<sequence>MSNVLRLMVTTFVCLCVAGVAAQNNCTSPNMTSLLYILASEKSGTTVQASYKHGDWLFFRCKNNSQLVGCSLRICISGSWSGTTPVCIPKATPPPQVKCKRLRNLKHGKIRGRRGVNAVVKFSCSSGYNIMGPKKLTCLATGKWSGHVPRCLKDVSCPNLCTPRNGVRDGTKFKYGRRVKYSCNTGYKLVGSISRKCMSNGKWSGKRAKCVKIDPAVETFSGVDFVFVLDSSASVGKTNFRRGIELVKTIVKEYGVSTKPRGTRVAIVTFNAAAEIKFNLATNVINDTDQAMRELGNIQFQGGGTNTEAALSKVYHHVSPEARKGSHKVLFLITDGRSNTGTNPRHFAERLRERNYEIFAIGITKNADQNELKSIASQPYRSHIHLLADYTSLEKLRDMITGNGYDKWECGQAGDTRLRDNLTTPNRKLSKDDAWPWQAIIYVDAAFKCGGALVADNWVLTAASCFDKKMFTNLKGHTIRVVLGEHNRFDDAGTEQTYEVVKLIRPSKSGKNRSDDIAMVKLQYPIKPTSYVHAVCYNNESNSSLTWPTQYGVVTGWGSKKQTKSNSVTIPAFDEPQQTVIKFVSDRECREKSNIKRLKGNVFCGSSQDDCVDECLGDTGGPVVVKLIDDSWTLVGVMKVNEGCTDDSKYSLFTKVGHYSAWISETILKQ</sequence>
<dbReference type="CDD" id="cd00033">
    <property type="entry name" value="CCP"/>
    <property type="match status" value="3"/>
</dbReference>
<protein>
    <recommendedName>
        <fullName evidence="11">C3/C5 convertase</fullName>
    </recommendedName>
</protein>
<dbReference type="GO" id="GO:0009986">
    <property type="term" value="C:cell surface"/>
    <property type="evidence" value="ECO:0007669"/>
    <property type="project" value="UniProtKB-SubCell"/>
</dbReference>
<dbReference type="SUPFAM" id="SSF50494">
    <property type="entry name" value="Trypsin-like serine proteases"/>
    <property type="match status" value="1"/>
</dbReference>
<feature type="disulfide bond" evidence="12">
    <location>
        <begin position="183"/>
        <end position="210"/>
    </location>
</feature>
<evidence type="ECO:0000256" key="4">
    <source>
        <dbReference type="ARBA" id="ARBA00022588"/>
    </source>
</evidence>
<comment type="subcellular location">
    <subcellularLocation>
        <location evidence="3">Cell surface</location>
    </subcellularLocation>
</comment>
<dbReference type="GO" id="GO:0045087">
    <property type="term" value="P:innate immune response"/>
    <property type="evidence" value="ECO:0007669"/>
    <property type="project" value="UniProtKB-KW"/>
</dbReference>
<evidence type="ECO:0000256" key="7">
    <source>
        <dbReference type="ARBA" id="ARBA00022737"/>
    </source>
</evidence>
<dbReference type="PROSITE" id="PS50923">
    <property type="entry name" value="SUSHI"/>
    <property type="match status" value="3"/>
</dbReference>
<dbReference type="InterPro" id="IPR001254">
    <property type="entry name" value="Trypsin_dom"/>
</dbReference>
<comment type="cofactor">
    <cofactor evidence="2">
        <name>Mg(2+)</name>
        <dbReference type="ChEBI" id="CHEBI:18420"/>
    </cofactor>
</comment>
<dbReference type="InterPro" id="IPR002035">
    <property type="entry name" value="VWF_A"/>
</dbReference>
<dbReference type="PROSITE" id="PS50234">
    <property type="entry name" value="VWFA"/>
    <property type="match status" value="1"/>
</dbReference>
<dbReference type="InterPro" id="IPR000436">
    <property type="entry name" value="Sushi_SCR_CCP_dom"/>
</dbReference>
<dbReference type="InterPro" id="IPR009003">
    <property type="entry name" value="Peptidase_S1_PA"/>
</dbReference>
<keyword evidence="14" id="KW-1185">Reference proteome</keyword>
<keyword evidence="10" id="KW-0325">Glycoprotein</keyword>
<dbReference type="PRINTS" id="PR00722">
    <property type="entry name" value="CHYMOTRYPSIN"/>
</dbReference>
<organism evidence="13 14">
    <name type="scientific">Paramuricea clavata</name>
    <name type="common">Red gorgonian</name>
    <name type="synonym">Violescent sea-whip</name>
    <dbReference type="NCBI Taxonomy" id="317549"/>
    <lineage>
        <taxon>Eukaryota</taxon>
        <taxon>Metazoa</taxon>
        <taxon>Cnidaria</taxon>
        <taxon>Anthozoa</taxon>
        <taxon>Octocorallia</taxon>
        <taxon>Malacalcyonacea</taxon>
        <taxon>Plexauridae</taxon>
        <taxon>Paramuricea</taxon>
    </lineage>
</organism>
<dbReference type="SUPFAM" id="SSF57535">
    <property type="entry name" value="Complement control module/SCR domain"/>
    <property type="match status" value="3"/>
</dbReference>
<dbReference type="SUPFAM" id="SSF53300">
    <property type="entry name" value="vWA-like"/>
    <property type="match status" value="1"/>
</dbReference>
<dbReference type="PANTHER" id="PTHR46393:SF7">
    <property type="entry name" value="COMPLEMENT C2"/>
    <property type="match status" value="1"/>
</dbReference>
<keyword evidence="4" id="KW-0399">Innate immunity</keyword>
<evidence type="ECO:0000256" key="3">
    <source>
        <dbReference type="ARBA" id="ARBA00004241"/>
    </source>
</evidence>
<comment type="caution">
    <text evidence="13">The sequence shown here is derived from an EMBL/GenBank/DDBJ whole genome shotgun (WGS) entry which is preliminary data.</text>
</comment>
<dbReference type="Pfam" id="PF00089">
    <property type="entry name" value="Trypsin"/>
    <property type="match status" value="1"/>
</dbReference>
<reference evidence="13" key="1">
    <citation type="submission" date="2020-04" db="EMBL/GenBank/DDBJ databases">
        <authorList>
            <person name="Alioto T."/>
            <person name="Alioto T."/>
            <person name="Gomez Garrido J."/>
        </authorList>
    </citation>
    <scope>NUCLEOTIDE SEQUENCE</scope>
    <source>
        <strain evidence="13">A484AB</strain>
    </source>
</reference>
<keyword evidence="8" id="KW-0391">Immunity</keyword>
<dbReference type="InterPro" id="IPR001314">
    <property type="entry name" value="Peptidase_S1A"/>
</dbReference>
<comment type="cofactor">
    <cofactor evidence="1">
        <name>Mn(2+)</name>
        <dbReference type="ChEBI" id="CHEBI:29035"/>
    </cofactor>
</comment>
<dbReference type="Gene3D" id="2.40.10.10">
    <property type="entry name" value="Trypsin-like serine proteases"/>
    <property type="match status" value="1"/>
</dbReference>
<gene>
    <name evidence="13" type="ORF">PACLA_8A040817</name>
</gene>
<dbReference type="Proteomes" id="UP001152795">
    <property type="component" value="Unassembled WGS sequence"/>
</dbReference>
<dbReference type="PROSITE" id="PS50240">
    <property type="entry name" value="TRYPSIN_DOM"/>
    <property type="match status" value="1"/>
</dbReference>
<dbReference type="SMART" id="SM00020">
    <property type="entry name" value="Tryp_SPc"/>
    <property type="match status" value="1"/>
</dbReference>
<dbReference type="Gene3D" id="3.40.50.410">
    <property type="entry name" value="von Willebrand factor, type A domain"/>
    <property type="match status" value="1"/>
</dbReference>
<dbReference type="GO" id="GO:0006508">
    <property type="term" value="P:proteolysis"/>
    <property type="evidence" value="ECO:0007669"/>
    <property type="project" value="InterPro"/>
</dbReference>
<dbReference type="CDD" id="cd01450">
    <property type="entry name" value="vWFA_subfamily_ECM"/>
    <property type="match status" value="1"/>
</dbReference>
<comment type="caution">
    <text evidence="12">Lacks conserved residue(s) required for the propagation of feature annotation.</text>
</comment>
<dbReference type="EMBL" id="CACRXK020001813">
    <property type="protein sequence ID" value="CAB3991250.1"/>
    <property type="molecule type" value="Genomic_DNA"/>
</dbReference>
<keyword evidence="6" id="KW-0732">Signal</keyword>
<name>A0A6S7H3R0_PARCT</name>
<evidence type="ECO:0000256" key="10">
    <source>
        <dbReference type="ARBA" id="ARBA00023180"/>
    </source>
</evidence>
<evidence type="ECO:0000256" key="2">
    <source>
        <dbReference type="ARBA" id="ARBA00001946"/>
    </source>
</evidence>
<dbReference type="GO" id="GO:0004252">
    <property type="term" value="F:serine-type endopeptidase activity"/>
    <property type="evidence" value="ECO:0007669"/>
    <property type="project" value="InterPro"/>
</dbReference>
<evidence type="ECO:0000256" key="9">
    <source>
        <dbReference type="ARBA" id="ARBA00023157"/>
    </source>
</evidence>
<dbReference type="CDD" id="cd00190">
    <property type="entry name" value="Tryp_SPc"/>
    <property type="match status" value="1"/>
</dbReference>
<evidence type="ECO:0000256" key="11">
    <source>
        <dbReference type="ARBA" id="ARBA00029636"/>
    </source>
</evidence>
<dbReference type="Gene3D" id="2.10.70.10">
    <property type="entry name" value="Complement Module, domain 1"/>
    <property type="match status" value="3"/>
</dbReference>
<accession>A0A6S7H3R0</accession>
<evidence type="ECO:0000256" key="8">
    <source>
        <dbReference type="ARBA" id="ARBA00022859"/>
    </source>
</evidence>
<keyword evidence="9 12" id="KW-1015">Disulfide bond</keyword>
<dbReference type="AlphaFoldDB" id="A0A6S7H3R0"/>
<proteinExistence type="predicted"/>
<dbReference type="OrthoDB" id="6127264at2759"/>
<dbReference type="Pfam" id="PF00092">
    <property type="entry name" value="VWA"/>
    <property type="match status" value="1"/>
</dbReference>
<dbReference type="InterPro" id="IPR035976">
    <property type="entry name" value="Sushi/SCR/CCP_sf"/>
</dbReference>
<dbReference type="InterPro" id="IPR043504">
    <property type="entry name" value="Peptidase_S1_PA_chymotrypsin"/>
</dbReference>
<dbReference type="SMART" id="SM00327">
    <property type="entry name" value="VWA"/>
    <property type="match status" value="1"/>
</dbReference>
<evidence type="ECO:0000256" key="12">
    <source>
        <dbReference type="PROSITE-ProRule" id="PRU00302"/>
    </source>
</evidence>
<dbReference type="Pfam" id="PF00084">
    <property type="entry name" value="Sushi"/>
    <property type="match status" value="2"/>
</dbReference>
<evidence type="ECO:0000256" key="5">
    <source>
        <dbReference type="ARBA" id="ARBA00022659"/>
    </source>
</evidence>
<feature type="disulfide bond" evidence="12">
    <location>
        <begin position="124"/>
        <end position="151"/>
    </location>
</feature>
<evidence type="ECO:0000313" key="14">
    <source>
        <dbReference type="Proteomes" id="UP001152795"/>
    </source>
</evidence>
<dbReference type="InterPro" id="IPR036465">
    <property type="entry name" value="vWFA_dom_sf"/>
</dbReference>